<dbReference type="AlphaFoldDB" id="A0AAF0X9W4"/>
<evidence type="ECO:0000313" key="2">
    <source>
        <dbReference type="EMBL" id="WOH04140.1"/>
    </source>
</evidence>
<evidence type="ECO:0000313" key="3">
    <source>
        <dbReference type="Proteomes" id="UP000077755"/>
    </source>
</evidence>
<dbReference type="EMBL" id="CP093348">
    <property type="protein sequence ID" value="WOH04140.1"/>
    <property type="molecule type" value="Genomic_DNA"/>
</dbReference>
<keyword evidence="1" id="KW-0472">Membrane</keyword>
<reference evidence="2" key="2">
    <citation type="submission" date="2022-03" db="EMBL/GenBank/DDBJ databases">
        <title>Draft title - Genomic analysis of global carrot germplasm unveils the trajectory of domestication and the origin of high carotenoid orange carrot.</title>
        <authorList>
            <person name="Iorizzo M."/>
            <person name="Ellison S."/>
            <person name="Senalik D."/>
            <person name="Macko-Podgorni A."/>
            <person name="Grzebelus D."/>
            <person name="Bostan H."/>
            <person name="Rolling W."/>
            <person name="Curaba J."/>
            <person name="Simon P."/>
        </authorList>
    </citation>
    <scope>NUCLEOTIDE SEQUENCE</scope>
    <source>
        <tissue evidence="2">Leaf</tissue>
    </source>
</reference>
<protein>
    <recommendedName>
        <fullName evidence="4">Viral late gene transcription factor 3 zinc ribbon domain-containing protein</fullName>
    </recommendedName>
</protein>
<keyword evidence="1" id="KW-1133">Transmembrane helix</keyword>
<feature type="transmembrane region" description="Helical" evidence="1">
    <location>
        <begin position="79"/>
        <end position="99"/>
    </location>
</feature>
<organism evidence="2 3">
    <name type="scientific">Daucus carota subsp. sativus</name>
    <name type="common">Carrot</name>
    <dbReference type="NCBI Taxonomy" id="79200"/>
    <lineage>
        <taxon>Eukaryota</taxon>
        <taxon>Viridiplantae</taxon>
        <taxon>Streptophyta</taxon>
        <taxon>Embryophyta</taxon>
        <taxon>Tracheophyta</taxon>
        <taxon>Spermatophyta</taxon>
        <taxon>Magnoliopsida</taxon>
        <taxon>eudicotyledons</taxon>
        <taxon>Gunneridae</taxon>
        <taxon>Pentapetalae</taxon>
        <taxon>asterids</taxon>
        <taxon>campanulids</taxon>
        <taxon>Apiales</taxon>
        <taxon>Apiaceae</taxon>
        <taxon>Apioideae</taxon>
        <taxon>Scandiceae</taxon>
        <taxon>Daucinae</taxon>
        <taxon>Daucus</taxon>
        <taxon>Daucus sect. Daucus</taxon>
    </lineage>
</organism>
<sequence length="147" mass="16349">MNSITSSAVVLSRELSSSSRYHPRISTNNYNIPCSRQVIPIPNRRLLWFKNTSNRSSSFTSLAISSDQVVSATESDPELTWQILVGALAGVIPFVVAAIEFSKRIVAQKKCEVCQGSGLVLMKKEYIRCPDCGGFLPWVSWKRFFSG</sequence>
<evidence type="ECO:0008006" key="4">
    <source>
        <dbReference type="Google" id="ProtNLM"/>
    </source>
</evidence>
<name>A0AAF0X9W4_DAUCS</name>
<dbReference type="PANTHER" id="PTHR36809">
    <property type="entry name" value="TRANSMEMBRANE PROTEIN"/>
    <property type="match status" value="1"/>
</dbReference>
<keyword evidence="1" id="KW-0812">Transmembrane</keyword>
<accession>A0AAF0X9W4</accession>
<dbReference type="PANTHER" id="PTHR36809:SF1">
    <property type="entry name" value="TRANSMEMBRANE PROTEIN"/>
    <property type="match status" value="1"/>
</dbReference>
<gene>
    <name evidence="2" type="ORF">DCAR_0623548</name>
</gene>
<proteinExistence type="predicted"/>
<keyword evidence="3" id="KW-1185">Reference proteome</keyword>
<reference evidence="2" key="1">
    <citation type="journal article" date="2016" name="Nat. Genet.">
        <title>A high-quality carrot genome assembly provides new insights into carotenoid accumulation and asterid genome evolution.</title>
        <authorList>
            <person name="Iorizzo M."/>
            <person name="Ellison S."/>
            <person name="Senalik D."/>
            <person name="Zeng P."/>
            <person name="Satapoomin P."/>
            <person name="Huang J."/>
            <person name="Bowman M."/>
            <person name="Iovene M."/>
            <person name="Sanseverino W."/>
            <person name="Cavagnaro P."/>
            <person name="Yildiz M."/>
            <person name="Macko-Podgorni A."/>
            <person name="Moranska E."/>
            <person name="Grzebelus E."/>
            <person name="Grzebelus D."/>
            <person name="Ashrafi H."/>
            <person name="Zheng Z."/>
            <person name="Cheng S."/>
            <person name="Spooner D."/>
            <person name="Van Deynze A."/>
            <person name="Simon P."/>
        </authorList>
    </citation>
    <scope>NUCLEOTIDE SEQUENCE</scope>
    <source>
        <tissue evidence="2">Leaf</tissue>
    </source>
</reference>
<dbReference type="Proteomes" id="UP000077755">
    <property type="component" value="Chromosome 6"/>
</dbReference>
<evidence type="ECO:0000256" key="1">
    <source>
        <dbReference type="SAM" id="Phobius"/>
    </source>
</evidence>